<comment type="caution">
    <text evidence="3">The sequence shown here is derived from an EMBL/GenBank/DDBJ whole genome shotgun (WGS) entry which is preliminary data.</text>
</comment>
<dbReference type="Proteomes" id="UP000600220">
    <property type="component" value="Unassembled WGS sequence"/>
</dbReference>
<feature type="transmembrane region" description="Helical" evidence="1">
    <location>
        <begin position="70"/>
        <end position="94"/>
    </location>
</feature>
<reference evidence="3" key="1">
    <citation type="journal article" date="2018" name="Vet. Microbiol.">
        <title>Methicillin-resistant staphylococci amongst veterinary personnel, personnel-owned pets, patients and the hospital environment of two small animal veterinary hospitals.</title>
        <authorList>
            <person name="Worthing K.A."/>
            <person name="Brown J."/>
            <person name="Gerber L."/>
            <person name="Abraham S."/>
            <person name="Trott D."/>
            <person name="Norris J.M."/>
        </authorList>
    </citation>
    <scope>NUCLEOTIDE SEQUENCE</scope>
    <source>
        <strain evidence="3">ST496-2</strain>
    </source>
</reference>
<protein>
    <submittedName>
        <fullName evidence="3">Uncharacterized protein</fullName>
    </submittedName>
</protein>
<evidence type="ECO:0000256" key="1">
    <source>
        <dbReference type="SAM" id="Phobius"/>
    </source>
</evidence>
<reference evidence="4" key="2">
    <citation type="journal article" date="2018" name="Vet. Microbiol.">
        <title>Molecular epidemiology of methicillin-resistant staphylococci amongst veterinary personnel, personnel-owned pets, patients and the hospital environment of two companion animal veterinary hospitals.</title>
        <authorList>
            <person name="Worthing K.A."/>
            <person name="Brown J."/>
            <person name="Gerber L."/>
            <person name="Abraham S."/>
            <person name="Trott D."/>
            <person name="Norris J.M."/>
        </authorList>
    </citation>
    <scope>NUCLEOTIDE SEQUENCE [LARGE SCALE GENOMIC DNA]</scope>
    <source>
        <strain evidence="4">ST496-2</strain>
    </source>
</reference>
<keyword evidence="1" id="KW-0472">Membrane</keyword>
<proteinExistence type="predicted"/>
<keyword evidence="1" id="KW-0812">Transmembrane</keyword>
<dbReference type="Proteomes" id="UP000256409">
    <property type="component" value="Unassembled WGS sequence"/>
</dbReference>
<keyword evidence="5" id="KW-1185">Reference proteome</keyword>
<evidence type="ECO:0000313" key="3">
    <source>
        <dbReference type="EMBL" id="REA80377.1"/>
    </source>
</evidence>
<dbReference type="AlphaFoldDB" id="A0A3D8YKB8"/>
<name>A0A3D8YKB8_STAPS</name>
<keyword evidence="1" id="KW-1133">Transmembrane helix</keyword>
<reference evidence="2 5" key="3">
    <citation type="submission" date="2018-11" db="EMBL/GenBank/DDBJ databases">
        <authorList>
            <consortium name="Veterinary Laboratory Investigation and Response Network"/>
        </authorList>
    </citation>
    <scope>NUCLEOTIDE SEQUENCE [LARGE SCALE GENOMIC DNA]</scope>
    <source>
        <strain evidence="2 5">SPSE-18-VL-LA-PA-Ryan-0021</strain>
    </source>
</reference>
<evidence type="ECO:0000313" key="4">
    <source>
        <dbReference type="Proteomes" id="UP000256409"/>
    </source>
</evidence>
<accession>A0A3D8YKB8</accession>
<gene>
    <name evidence="3" type="ORF">DV961_11555</name>
    <name evidence="2" type="ORF">EGV54_12920</name>
</gene>
<dbReference type="EMBL" id="QQPC01000086">
    <property type="protein sequence ID" value="REA80377.1"/>
    <property type="molecule type" value="Genomic_DNA"/>
</dbReference>
<dbReference type="EMBL" id="AAXKXX010000031">
    <property type="protein sequence ID" value="EGQ4385955.1"/>
    <property type="molecule type" value="Genomic_DNA"/>
</dbReference>
<sequence length="96" mass="9400">MSNMITLKAFNTKAAAKVVIATLTLVALTYCSQVFGVTEVLSLLKNSGVKVTPGLAEGLAAASTVGDVNALLAAAAGVTVAPWLAVAIAGAGAVSL</sequence>
<evidence type="ECO:0000313" key="5">
    <source>
        <dbReference type="Proteomes" id="UP000600220"/>
    </source>
</evidence>
<organism evidence="3 4">
    <name type="scientific">Staphylococcus pseudintermedius</name>
    <dbReference type="NCBI Taxonomy" id="283734"/>
    <lineage>
        <taxon>Bacteria</taxon>
        <taxon>Bacillati</taxon>
        <taxon>Bacillota</taxon>
        <taxon>Bacilli</taxon>
        <taxon>Bacillales</taxon>
        <taxon>Staphylococcaceae</taxon>
        <taxon>Staphylococcus</taxon>
        <taxon>Staphylococcus intermedius group</taxon>
    </lineage>
</organism>
<evidence type="ECO:0000313" key="2">
    <source>
        <dbReference type="EMBL" id="EGQ4385955.1"/>
    </source>
</evidence>
<dbReference type="RefSeq" id="WP_020220057.1">
    <property type="nucleotide sequence ID" value="NZ_BAAFHP010000001.1"/>
</dbReference>